<dbReference type="PROSITE" id="PS50164">
    <property type="entry name" value="GIY_YIG"/>
    <property type="match status" value="1"/>
</dbReference>
<organism evidence="2 3">
    <name type="scientific">Listeria newyorkensis</name>
    <dbReference type="NCBI Taxonomy" id="1497681"/>
    <lineage>
        <taxon>Bacteria</taxon>
        <taxon>Bacillati</taxon>
        <taxon>Bacillota</taxon>
        <taxon>Bacilli</taxon>
        <taxon>Bacillales</taxon>
        <taxon>Listeriaceae</taxon>
        <taxon>Listeria</taxon>
    </lineage>
</organism>
<dbReference type="SUPFAM" id="SSF82771">
    <property type="entry name" value="GIY-YIG endonuclease"/>
    <property type="match status" value="1"/>
</dbReference>
<dbReference type="InterPro" id="IPR000305">
    <property type="entry name" value="GIY-YIG_endonuc"/>
</dbReference>
<sequence>MTSKLIQITKFEKEPIQEIDSAYFNNYPIVYILYNESKKPAAYIGQTVHLQRRMKQHLSDTQRKPLKTALFIGNEKFNQSATYNVNL</sequence>
<evidence type="ECO:0000259" key="1">
    <source>
        <dbReference type="PROSITE" id="PS50164"/>
    </source>
</evidence>
<reference evidence="2 3" key="1">
    <citation type="submission" date="2020-03" db="EMBL/GenBank/DDBJ databases">
        <title>Soil Listeria distribution.</title>
        <authorList>
            <person name="Liao J."/>
            <person name="Wiedmann M."/>
        </authorList>
    </citation>
    <scope>NUCLEOTIDE SEQUENCE [LARGE SCALE GENOMIC DNA]</scope>
    <source>
        <strain evidence="2 3">FSL L7-1614</strain>
    </source>
</reference>
<dbReference type="Proteomes" id="UP000569903">
    <property type="component" value="Unassembled WGS sequence"/>
</dbReference>
<comment type="caution">
    <text evidence="2">The sequence shown here is derived from an EMBL/GenBank/DDBJ whole genome shotgun (WGS) entry which is preliminary data.</text>
</comment>
<dbReference type="EMBL" id="JAARQN010000014">
    <property type="protein sequence ID" value="MBC1458677.1"/>
    <property type="molecule type" value="Genomic_DNA"/>
</dbReference>
<feature type="domain" description="GIY-YIG" evidence="1">
    <location>
        <begin position="26"/>
        <end position="87"/>
    </location>
</feature>
<evidence type="ECO:0000313" key="2">
    <source>
        <dbReference type="EMBL" id="MBC1458677.1"/>
    </source>
</evidence>
<gene>
    <name evidence="2" type="ORF">HB850_13010</name>
</gene>
<dbReference type="AlphaFoldDB" id="A0A841Z1H4"/>
<dbReference type="Pfam" id="PF01541">
    <property type="entry name" value="GIY-YIG"/>
    <property type="match status" value="1"/>
</dbReference>
<protein>
    <submittedName>
        <fullName evidence="2">GIY-YIG nuclease family protein</fullName>
    </submittedName>
</protein>
<proteinExistence type="predicted"/>
<evidence type="ECO:0000313" key="3">
    <source>
        <dbReference type="Proteomes" id="UP000569903"/>
    </source>
</evidence>
<accession>A0A841Z1H4</accession>
<dbReference type="Gene3D" id="3.40.1440.10">
    <property type="entry name" value="GIY-YIG endonuclease"/>
    <property type="match status" value="1"/>
</dbReference>
<name>A0A841Z1H4_9LIST</name>
<dbReference type="InterPro" id="IPR035901">
    <property type="entry name" value="GIY-YIG_endonuc_sf"/>
</dbReference>